<dbReference type="PROSITE" id="PS51257">
    <property type="entry name" value="PROKAR_LIPOPROTEIN"/>
    <property type="match status" value="1"/>
</dbReference>
<evidence type="ECO:0000256" key="2">
    <source>
        <dbReference type="ARBA" id="ARBA00022723"/>
    </source>
</evidence>
<dbReference type="PANTHER" id="PTHR33546:SF1">
    <property type="entry name" value="LARGE, MULTIFUNCTIONAL SECRETED PROTEIN"/>
    <property type="match status" value="1"/>
</dbReference>
<dbReference type="Gene3D" id="1.10.760.10">
    <property type="entry name" value="Cytochrome c-like domain"/>
    <property type="match status" value="1"/>
</dbReference>
<dbReference type="InterPro" id="IPR055557">
    <property type="entry name" value="DUF7133"/>
</dbReference>
<dbReference type="InterPro" id="IPR036909">
    <property type="entry name" value="Cyt_c-like_dom_sf"/>
</dbReference>
<evidence type="ECO:0000313" key="7">
    <source>
        <dbReference type="Proteomes" id="UP000223913"/>
    </source>
</evidence>
<evidence type="ECO:0000313" key="6">
    <source>
        <dbReference type="EMBL" id="PHN04980.1"/>
    </source>
</evidence>
<dbReference type="SUPFAM" id="SSF48371">
    <property type="entry name" value="ARM repeat"/>
    <property type="match status" value="1"/>
</dbReference>
<reference evidence="6 7" key="1">
    <citation type="submission" date="2017-10" db="EMBL/GenBank/DDBJ databases">
        <title>The draft genome sequence of Lewinella nigricans NBRC 102662.</title>
        <authorList>
            <person name="Wang K."/>
        </authorList>
    </citation>
    <scope>NUCLEOTIDE SEQUENCE [LARGE SCALE GENOMIC DNA]</scope>
    <source>
        <strain evidence="6 7">NBRC 102662</strain>
    </source>
</reference>
<keyword evidence="2 4" id="KW-0479">Metal-binding</keyword>
<dbReference type="OrthoDB" id="9808161at2"/>
<gene>
    <name evidence="6" type="ORF">CRP01_18290</name>
</gene>
<name>A0A2D0N9D3_FLAN2</name>
<dbReference type="InterPro" id="IPR009056">
    <property type="entry name" value="Cyt_c-like_dom"/>
</dbReference>
<dbReference type="GO" id="GO:0009055">
    <property type="term" value="F:electron transfer activity"/>
    <property type="evidence" value="ECO:0007669"/>
    <property type="project" value="InterPro"/>
</dbReference>
<dbReference type="EMBL" id="PDUD01000023">
    <property type="protein sequence ID" value="PHN04980.1"/>
    <property type="molecule type" value="Genomic_DNA"/>
</dbReference>
<dbReference type="SUPFAM" id="SSF46626">
    <property type="entry name" value="Cytochrome c"/>
    <property type="match status" value="1"/>
</dbReference>
<dbReference type="RefSeq" id="WP_099151526.1">
    <property type="nucleotide sequence ID" value="NZ_PDUD01000023.1"/>
</dbReference>
<dbReference type="Pfam" id="PF00034">
    <property type="entry name" value="Cytochrom_C"/>
    <property type="match status" value="1"/>
</dbReference>
<evidence type="ECO:0000259" key="5">
    <source>
        <dbReference type="PROSITE" id="PS51007"/>
    </source>
</evidence>
<evidence type="ECO:0000256" key="1">
    <source>
        <dbReference type="ARBA" id="ARBA00022617"/>
    </source>
</evidence>
<dbReference type="InterPro" id="IPR011989">
    <property type="entry name" value="ARM-like"/>
</dbReference>
<feature type="domain" description="Cytochrome c" evidence="5">
    <location>
        <begin position="707"/>
        <end position="801"/>
    </location>
</feature>
<dbReference type="Proteomes" id="UP000223913">
    <property type="component" value="Unassembled WGS sequence"/>
</dbReference>
<dbReference type="PROSITE" id="PS51007">
    <property type="entry name" value="CYTC"/>
    <property type="match status" value="1"/>
</dbReference>
<dbReference type="PANTHER" id="PTHR33546">
    <property type="entry name" value="LARGE, MULTIFUNCTIONAL SECRETED PROTEIN-RELATED"/>
    <property type="match status" value="1"/>
</dbReference>
<dbReference type="Gene3D" id="1.25.10.10">
    <property type="entry name" value="Leucine-rich Repeat Variant"/>
    <property type="match status" value="1"/>
</dbReference>
<dbReference type="GO" id="GO:0020037">
    <property type="term" value="F:heme binding"/>
    <property type="evidence" value="ECO:0007669"/>
    <property type="project" value="InterPro"/>
</dbReference>
<dbReference type="InterPro" id="IPR011042">
    <property type="entry name" value="6-blade_b-propeller_TolB-like"/>
</dbReference>
<dbReference type="SUPFAM" id="SSF63829">
    <property type="entry name" value="Calcium-dependent phosphotriesterase"/>
    <property type="match status" value="1"/>
</dbReference>
<dbReference type="GO" id="GO:0046872">
    <property type="term" value="F:metal ion binding"/>
    <property type="evidence" value="ECO:0007669"/>
    <property type="project" value="UniProtKB-KW"/>
</dbReference>
<comment type="caution">
    <text evidence="6">The sequence shown here is derived from an EMBL/GenBank/DDBJ whole genome shotgun (WGS) entry which is preliminary data.</text>
</comment>
<keyword evidence="3 4" id="KW-0408">Iron</keyword>
<dbReference type="AlphaFoldDB" id="A0A2D0N9D3"/>
<dbReference type="Pfam" id="PF23500">
    <property type="entry name" value="DUF7133"/>
    <property type="match status" value="1"/>
</dbReference>
<keyword evidence="1 4" id="KW-0349">Heme</keyword>
<proteinExistence type="predicted"/>
<accession>A0A2D0N9D3</accession>
<dbReference type="InterPro" id="IPR016024">
    <property type="entry name" value="ARM-type_fold"/>
</dbReference>
<sequence>MRSIRQLAIYSLICAIFLLAGCGSEPSPPLNPDEALASFELAPGLKAELVAAEPLVQDPVTITFDEAGRLWVVEMLGFMPDIDGTGEEDPVGRISVLMDTDADGRMDSSVVFLDSLVLPRAIAVVEGGALVAENVPLWFIEDTDGDLRADTKTLIDPEYGGRGLPEHSANGLWRGMDNWYYNAKSKYRYRRIDGEWVRDETEFRGQWGICHDNAGRLHYNYNWSQLHGDLVPPNYLSRNDHHSPTSGIDHGLTLDRRIYPIRSNTAVNRGYVPGTLDEEEKLIEFASACAPFIYRGNALSEEFQGNAFVCEPTGNLIKRNTVHENGFMLSAAAAYQDFEVLASTDERFRPISLASGPDGALYVVDMYRGIIQHGPYMTPYLREVTLSRKLDKPINMGRIWRIVPEEGSIPEATSLAGASTETLINTLSHPNGWHRDMAQRLLVESKDQNILPALKDVVTSGANALGRLHALWTLSGLENKNAEIYFTALTDQDPQVQAAAIRLLEDLSEQQADIMPRLSATLIPEWQSAPAVVQLQTALTAAHFTPEQAIPLLKDMALAKSSSPVMRDAILSSLADREYELLRALLPDLSEADPNQAIFLEALATAIANKGDAQELAAMLALLPQKEDSALGWRESAMLAGLANYSIDDSIKIALPQKPAIYAAAEQYDKVVQSRLSTLAQLVDWPGKPAVAQDEANTQPLAEVDRKQFALGRQQFLNVCSGCHGPDGGGIRRFAPPLRESEWVLGDEKRLSLILLHGMEGPVEVNGKAYDAPEILPVMPSFSTMDNVDLAAIMTYIRREWGHTADPVTAGTVGGIRYRSQGKVTPWKAEELLGVSVDDVID</sequence>
<protein>
    <submittedName>
        <fullName evidence="6">Dehydrogenase</fullName>
    </submittedName>
</protein>
<dbReference type="Gene3D" id="2.120.10.30">
    <property type="entry name" value="TolB, C-terminal domain"/>
    <property type="match status" value="1"/>
</dbReference>
<organism evidence="6 7">
    <name type="scientific">Flavilitoribacter nigricans (strain ATCC 23147 / DSM 23189 / NBRC 102662 / NCIMB 1420 / SS-2)</name>
    <name type="common">Lewinella nigricans</name>
    <dbReference type="NCBI Taxonomy" id="1122177"/>
    <lineage>
        <taxon>Bacteria</taxon>
        <taxon>Pseudomonadati</taxon>
        <taxon>Bacteroidota</taxon>
        <taxon>Saprospiria</taxon>
        <taxon>Saprospirales</taxon>
        <taxon>Lewinellaceae</taxon>
        <taxon>Flavilitoribacter</taxon>
    </lineage>
</organism>
<keyword evidence="7" id="KW-1185">Reference proteome</keyword>
<evidence type="ECO:0000256" key="4">
    <source>
        <dbReference type="PROSITE-ProRule" id="PRU00433"/>
    </source>
</evidence>
<evidence type="ECO:0000256" key="3">
    <source>
        <dbReference type="ARBA" id="ARBA00023004"/>
    </source>
</evidence>